<evidence type="ECO:0000313" key="4">
    <source>
        <dbReference type="Proteomes" id="UP001324115"/>
    </source>
</evidence>
<dbReference type="PANTHER" id="PTHR47833:SF1">
    <property type="entry name" value="PHOTOSYNTHETIC NDH SUBUNIT OF LUMENAL LOCATION 4, CHLOROPLASTIC"/>
    <property type="match status" value="1"/>
</dbReference>
<accession>A0AAN7F2C4</accession>
<dbReference type="PANTHER" id="PTHR47833">
    <property type="entry name" value="PHOTOSYNTHETIC NDH SUBUNIT OF LUMENAL LOCATION 4, CHLOROPLASTIC"/>
    <property type="match status" value="1"/>
</dbReference>
<dbReference type="Pfam" id="PF00254">
    <property type="entry name" value="FKBP_C"/>
    <property type="match status" value="1"/>
</dbReference>
<reference evidence="3 4" key="1">
    <citation type="journal article" date="2023" name="G3 (Bethesda)">
        <title>A haplotype-resolved chromosome-scale genome for Quercus rubra L. provides insights into the genetics of adaptive traits for red oak species.</title>
        <authorList>
            <person name="Kapoor B."/>
            <person name="Jenkins J."/>
            <person name="Schmutz J."/>
            <person name="Zhebentyayeva T."/>
            <person name="Kuelheim C."/>
            <person name="Coggeshall M."/>
            <person name="Heim C."/>
            <person name="Lasky J.R."/>
            <person name="Leites L."/>
            <person name="Islam-Faridi N."/>
            <person name="Romero-Severson J."/>
            <person name="DeLeo V.L."/>
            <person name="Lucas S.M."/>
            <person name="Lazic D."/>
            <person name="Gailing O."/>
            <person name="Carlson J."/>
            <person name="Staton M."/>
        </authorList>
    </citation>
    <scope>NUCLEOTIDE SEQUENCE [LARGE SCALE GENOMIC DNA]</scope>
    <source>
        <strain evidence="3">Pseudo-F2</strain>
    </source>
</reference>
<dbReference type="InterPro" id="IPR044183">
    <property type="entry name" value="PNSL4/FKBP13-like"/>
</dbReference>
<dbReference type="InterPro" id="IPR046357">
    <property type="entry name" value="PPIase_dom_sf"/>
</dbReference>
<protein>
    <recommendedName>
        <fullName evidence="1">peptidylprolyl isomerase</fullName>
        <ecNumber evidence="1">5.2.1.8</ecNumber>
    </recommendedName>
</protein>
<dbReference type="GO" id="GO:0009507">
    <property type="term" value="C:chloroplast"/>
    <property type="evidence" value="ECO:0007669"/>
    <property type="project" value="InterPro"/>
</dbReference>
<keyword evidence="4" id="KW-1185">Reference proteome</keyword>
<sequence>MAISALTIQTPNFHSLQTFNPTKSFFTTTTKPTSSCSCFSNTDNAKLSPATASTSATKKRVFEMGIGLLAASVMALSPLDANATRVEYYATVEEPSCELNFVRSGLGYCDILVGSGEEVPYSQLIDMHYTARFADGTVFDSSYKRGRPLTMRLGVGKVTKGLDQGILGGEGVPPMREENVSFRFPLNWHMGQNQQDAFQVTAIYQPMQLFFMILISLISTLEIELKEAQSNNI</sequence>
<feature type="domain" description="PPIase FKBP-type" evidence="2">
    <location>
        <begin position="122"/>
        <end position="168"/>
    </location>
</feature>
<keyword evidence="1" id="KW-0697">Rotamase</keyword>
<comment type="caution">
    <text evidence="3">The sequence shown here is derived from an EMBL/GenBank/DDBJ whole genome shotgun (WGS) entry which is preliminary data.</text>
</comment>
<dbReference type="AlphaFoldDB" id="A0AAN7F2C4"/>
<proteinExistence type="predicted"/>
<dbReference type="EC" id="5.2.1.8" evidence="1"/>
<keyword evidence="1" id="KW-0413">Isomerase</keyword>
<name>A0AAN7F2C4_QUERU</name>
<dbReference type="SUPFAM" id="SSF54534">
    <property type="entry name" value="FKBP-like"/>
    <property type="match status" value="1"/>
</dbReference>
<evidence type="ECO:0000313" key="3">
    <source>
        <dbReference type="EMBL" id="KAK4583964.1"/>
    </source>
</evidence>
<gene>
    <name evidence="3" type="ORF">RGQ29_021904</name>
</gene>
<dbReference type="Gene3D" id="3.10.50.40">
    <property type="match status" value="1"/>
</dbReference>
<comment type="catalytic activity">
    <reaction evidence="1">
        <text>[protein]-peptidylproline (omega=180) = [protein]-peptidylproline (omega=0)</text>
        <dbReference type="Rhea" id="RHEA:16237"/>
        <dbReference type="Rhea" id="RHEA-COMP:10747"/>
        <dbReference type="Rhea" id="RHEA-COMP:10748"/>
        <dbReference type="ChEBI" id="CHEBI:83833"/>
        <dbReference type="ChEBI" id="CHEBI:83834"/>
        <dbReference type="EC" id="5.2.1.8"/>
    </reaction>
</comment>
<evidence type="ECO:0000259" key="2">
    <source>
        <dbReference type="PROSITE" id="PS50059"/>
    </source>
</evidence>
<dbReference type="EMBL" id="JAXUIC010000006">
    <property type="protein sequence ID" value="KAK4583964.1"/>
    <property type="molecule type" value="Genomic_DNA"/>
</dbReference>
<dbReference type="GO" id="GO:0003755">
    <property type="term" value="F:peptidyl-prolyl cis-trans isomerase activity"/>
    <property type="evidence" value="ECO:0007669"/>
    <property type="project" value="UniProtKB-KW"/>
</dbReference>
<evidence type="ECO:0000256" key="1">
    <source>
        <dbReference type="PROSITE-ProRule" id="PRU00277"/>
    </source>
</evidence>
<dbReference type="InterPro" id="IPR001179">
    <property type="entry name" value="PPIase_FKBP_dom"/>
</dbReference>
<dbReference type="Proteomes" id="UP001324115">
    <property type="component" value="Unassembled WGS sequence"/>
</dbReference>
<organism evidence="3 4">
    <name type="scientific">Quercus rubra</name>
    <name type="common">Northern red oak</name>
    <name type="synonym">Quercus borealis</name>
    <dbReference type="NCBI Taxonomy" id="3512"/>
    <lineage>
        <taxon>Eukaryota</taxon>
        <taxon>Viridiplantae</taxon>
        <taxon>Streptophyta</taxon>
        <taxon>Embryophyta</taxon>
        <taxon>Tracheophyta</taxon>
        <taxon>Spermatophyta</taxon>
        <taxon>Magnoliopsida</taxon>
        <taxon>eudicotyledons</taxon>
        <taxon>Gunneridae</taxon>
        <taxon>Pentapetalae</taxon>
        <taxon>rosids</taxon>
        <taxon>fabids</taxon>
        <taxon>Fagales</taxon>
        <taxon>Fagaceae</taxon>
        <taxon>Quercus</taxon>
    </lineage>
</organism>
<dbReference type="PROSITE" id="PS50059">
    <property type="entry name" value="FKBP_PPIASE"/>
    <property type="match status" value="1"/>
</dbReference>